<dbReference type="AlphaFoldDB" id="A0A3P1C1B4"/>
<accession>A0A3P1C1B4</accession>
<dbReference type="InterPro" id="IPR011990">
    <property type="entry name" value="TPR-like_helical_dom_sf"/>
</dbReference>
<dbReference type="OrthoDB" id="663481at2"/>
<gene>
    <name evidence="2" type="ORF">EHT25_04285</name>
</gene>
<organism evidence="2 3">
    <name type="scientific">Larkinella rosea</name>
    <dbReference type="NCBI Taxonomy" id="2025312"/>
    <lineage>
        <taxon>Bacteria</taxon>
        <taxon>Pseudomonadati</taxon>
        <taxon>Bacteroidota</taxon>
        <taxon>Cytophagia</taxon>
        <taxon>Cytophagales</taxon>
        <taxon>Spirosomataceae</taxon>
        <taxon>Larkinella</taxon>
    </lineage>
</organism>
<dbReference type="Proteomes" id="UP000271925">
    <property type="component" value="Unassembled WGS sequence"/>
</dbReference>
<evidence type="ECO:0000256" key="1">
    <source>
        <dbReference type="SAM" id="Phobius"/>
    </source>
</evidence>
<name>A0A3P1C1B4_9BACT</name>
<dbReference type="Gene3D" id="1.25.40.10">
    <property type="entry name" value="Tetratricopeptide repeat domain"/>
    <property type="match status" value="1"/>
</dbReference>
<evidence type="ECO:0000313" key="3">
    <source>
        <dbReference type="Proteomes" id="UP000271925"/>
    </source>
</evidence>
<keyword evidence="1" id="KW-0812">Transmembrane</keyword>
<protein>
    <recommendedName>
        <fullName evidence="4">Tetratricopeptide repeat protein</fullName>
    </recommendedName>
</protein>
<dbReference type="RefSeq" id="WP_124871143.1">
    <property type="nucleotide sequence ID" value="NZ_RQJO01000007.1"/>
</dbReference>
<feature type="transmembrane region" description="Helical" evidence="1">
    <location>
        <begin position="63"/>
        <end position="86"/>
    </location>
</feature>
<dbReference type="EMBL" id="RQJO01000007">
    <property type="protein sequence ID" value="RRB07009.1"/>
    <property type="molecule type" value="Genomic_DNA"/>
</dbReference>
<keyword evidence="3" id="KW-1185">Reference proteome</keyword>
<reference evidence="2 3" key="1">
    <citation type="submission" date="2018-11" db="EMBL/GenBank/DDBJ databases">
        <authorList>
            <person name="Zhou Z."/>
            <person name="Wang G."/>
        </authorList>
    </citation>
    <scope>NUCLEOTIDE SEQUENCE [LARGE SCALE GENOMIC DNA]</scope>
    <source>
        <strain evidence="2 3">KCTC52004</strain>
    </source>
</reference>
<keyword evidence="1" id="KW-1133">Transmembrane helix</keyword>
<proteinExistence type="predicted"/>
<evidence type="ECO:0008006" key="4">
    <source>
        <dbReference type="Google" id="ProtNLM"/>
    </source>
</evidence>
<dbReference type="SUPFAM" id="SSF48452">
    <property type="entry name" value="TPR-like"/>
    <property type="match status" value="1"/>
</dbReference>
<keyword evidence="1" id="KW-0472">Membrane</keyword>
<sequence>MNELDVIDRYFAGQLSPMERKRFEASLNNIDRVRPIAFYLLARQVARQEANRRKKPLPVYRPIFPIISMAASLLFFLGFGWAIWIWQTPVSAAELADQYLTDHFHQFPVTLDGTSDSLKTACRYYNQGNWQAAEAVFESLLQRHPNQPDALKFGGIVSLQLRKYDQAIHRFHRLGQQTDLYANPGIFLEAIAHLKRGQPMDKNRAKHLLHTVIQGNLEEKNEAGQLVGRLGDH</sequence>
<comment type="caution">
    <text evidence="2">The sequence shown here is derived from an EMBL/GenBank/DDBJ whole genome shotgun (WGS) entry which is preliminary data.</text>
</comment>
<evidence type="ECO:0000313" key="2">
    <source>
        <dbReference type="EMBL" id="RRB07009.1"/>
    </source>
</evidence>